<sequence length="79" mass="8828">MVGQLRCEVRCEIKGIYWGAGLSARWCRKESVDSAADHGDGLGVAQAQRDVRGGEHRIELKYRQVRLQFGDFSGFDGMP</sequence>
<organism evidence="1">
    <name type="scientific">Streptomyces sp. NBC_00060</name>
    <dbReference type="NCBI Taxonomy" id="2975636"/>
    <lineage>
        <taxon>Bacteria</taxon>
        <taxon>Bacillati</taxon>
        <taxon>Actinomycetota</taxon>
        <taxon>Actinomycetes</taxon>
        <taxon>Kitasatosporales</taxon>
        <taxon>Streptomycetaceae</taxon>
        <taxon>Streptomyces</taxon>
    </lineage>
</organism>
<accession>A0AAU2HAC1</accession>
<proteinExistence type="predicted"/>
<name>A0AAU2HAC1_9ACTN</name>
<evidence type="ECO:0000313" key="1">
    <source>
        <dbReference type="EMBL" id="WTU44511.1"/>
    </source>
</evidence>
<reference evidence="1" key="1">
    <citation type="submission" date="2022-10" db="EMBL/GenBank/DDBJ databases">
        <title>The complete genomes of actinobacterial strains from the NBC collection.</title>
        <authorList>
            <person name="Joergensen T.S."/>
            <person name="Alvarez Arevalo M."/>
            <person name="Sterndorff E.B."/>
            <person name="Faurdal D."/>
            <person name="Vuksanovic O."/>
            <person name="Mourched A.-S."/>
            <person name="Charusanti P."/>
            <person name="Shaw S."/>
            <person name="Blin K."/>
            <person name="Weber T."/>
        </authorList>
    </citation>
    <scope>NUCLEOTIDE SEQUENCE</scope>
    <source>
        <strain evidence="1">NBC_00060</strain>
    </source>
</reference>
<gene>
    <name evidence="1" type="ORF">OHV25_35465</name>
</gene>
<dbReference type="AlphaFoldDB" id="A0AAU2HAC1"/>
<protein>
    <submittedName>
        <fullName evidence="1">Uncharacterized protein</fullName>
    </submittedName>
</protein>
<dbReference type="EMBL" id="CP108253">
    <property type="protein sequence ID" value="WTU44511.1"/>
    <property type="molecule type" value="Genomic_DNA"/>
</dbReference>